<dbReference type="Proteomes" id="UP000735302">
    <property type="component" value="Unassembled WGS sequence"/>
</dbReference>
<name>A0AAV4B0M6_9GAST</name>
<evidence type="ECO:0000313" key="2">
    <source>
        <dbReference type="EMBL" id="GFO12648.1"/>
    </source>
</evidence>
<accession>A0AAV4B0M6</accession>
<feature type="compositionally biased region" description="Polar residues" evidence="1">
    <location>
        <begin position="93"/>
        <end position="102"/>
    </location>
</feature>
<gene>
    <name evidence="2" type="ORF">PoB_003915300</name>
</gene>
<keyword evidence="3" id="KW-1185">Reference proteome</keyword>
<comment type="caution">
    <text evidence="2">The sequence shown here is derived from an EMBL/GenBank/DDBJ whole genome shotgun (WGS) entry which is preliminary data.</text>
</comment>
<organism evidence="2 3">
    <name type="scientific">Plakobranchus ocellatus</name>
    <dbReference type="NCBI Taxonomy" id="259542"/>
    <lineage>
        <taxon>Eukaryota</taxon>
        <taxon>Metazoa</taxon>
        <taxon>Spiralia</taxon>
        <taxon>Lophotrochozoa</taxon>
        <taxon>Mollusca</taxon>
        <taxon>Gastropoda</taxon>
        <taxon>Heterobranchia</taxon>
        <taxon>Euthyneura</taxon>
        <taxon>Panpulmonata</taxon>
        <taxon>Sacoglossa</taxon>
        <taxon>Placobranchoidea</taxon>
        <taxon>Plakobranchidae</taxon>
        <taxon>Plakobranchus</taxon>
    </lineage>
</organism>
<evidence type="ECO:0000256" key="1">
    <source>
        <dbReference type="SAM" id="MobiDB-lite"/>
    </source>
</evidence>
<reference evidence="2 3" key="1">
    <citation type="journal article" date="2021" name="Elife">
        <title>Chloroplast acquisition without the gene transfer in kleptoplastic sea slugs, Plakobranchus ocellatus.</title>
        <authorList>
            <person name="Maeda T."/>
            <person name="Takahashi S."/>
            <person name="Yoshida T."/>
            <person name="Shimamura S."/>
            <person name="Takaki Y."/>
            <person name="Nagai Y."/>
            <person name="Toyoda A."/>
            <person name="Suzuki Y."/>
            <person name="Arimoto A."/>
            <person name="Ishii H."/>
            <person name="Satoh N."/>
            <person name="Nishiyama T."/>
            <person name="Hasebe M."/>
            <person name="Maruyama T."/>
            <person name="Minagawa J."/>
            <person name="Obokata J."/>
            <person name="Shigenobu S."/>
        </authorList>
    </citation>
    <scope>NUCLEOTIDE SEQUENCE [LARGE SCALE GENOMIC DNA]</scope>
</reference>
<evidence type="ECO:0000313" key="3">
    <source>
        <dbReference type="Proteomes" id="UP000735302"/>
    </source>
</evidence>
<dbReference type="AlphaFoldDB" id="A0AAV4B0M6"/>
<feature type="region of interest" description="Disordered" evidence="1">
    <location>
        <begin position="93"/>
        <end position="118"/>
    </location>
</feature>
<sequence length="176" mass="19582">MSPKPILTIKMTCLDDLWRYTALSLNLGLDLGATIPNPVYLQVADGRTAVRYGQPTAAPQATFAQDVADWTRSIVAPSKVQYCEHLAKTSMSVNPRSRQKLSVGTHKSGRSDRPNGDEYCTLTESSRLVDSGESESTTVRNQAHWEKGSKLDHARRMEHTMLGLLMHAKLLLFKIK</sequence>
<protein>
    <submittedName>
        <fullName evidence="2">Uncharacterized protein</fullName>
    </submittedName>
</protein>
<proteinExistence type="predicted"/>
<dbReference type="EMBL" id="BLXT01004436">
    <property type="protein sequence ID" value="GFO12648.1"/>
    <property type="molecule type" value="Genomic_DNA"/>
</dbReference>